<evidence type="ECO:0000313" key="2">
    <source>
        <dbReference type="Proteomes" id="UP001341840"/>
    </source>
</evidence>
<sequence>MFRITFDALGFKDGDLKTHQPGVMGLGYHFIKPDGSIELPNKHRKGKFSETTMAVFVVLQDSTAYNVFLDRKTINDLSEVIYTKFLVMKYEVDMRTLMALSGSRRERGRR</sequence>
<proteinExistence type="predicted"/>
<comment type="caution">
    <text evidence="1">The sequence shown here is derived from an EMBL/GenBank/DDBJ whole genome shotgun (WGS) entry which is preliminary data.</text>
</comment>
<accession>A0ABU6XFQ2</accession>
<gene>
    <name evidence="1" type="ORF">PIB30_042939</name>
</gene>
<name>A0ABU6XFQ2_9FABA</name>
<protein>
    <submittedName>
        <fullName evidence="1">Uncharacterized protein</fullName>
    </submittedName>
</protein>
<dbReference type="Proteomes" id="UP001341840">
    <property type="component" value="Unassembled WGS sequence"/>
</dbReference>
<organism evidence="1 2">
    <name type="scientific">Stylosanthes scabra</name>
    <dbReference type="NCBI Taxonomy" id="79078"/>
    <lineage>
        <taxon>Eukaryota</taxon>
        <taxon>Viridiplantae</taxon>
        <taxon>Streptophyta</taxon>
        <taxon>Embryophyta</taxon>
        <taxon>Tracheophyta</taxon>
        <taxon>Spermatophyta</taxon>
        <taxon>Magnoliopsida</taxon>
        <taxon>eudicotyledons</taxon>
        <taxon>Gunneridae</taxon>
        <taxon>Pentapetalae</taxon>
        <taxon>rosids</taxon>
        <taxon>fabids</taxon>
        <taxon>Fabales</taxon>
        <taxon>Fabaceae</taxon>
        <taxon>Papilionoideae</taxon>
        <taxon>50 kb inversion clade</taxon>
        <taxon>dalbergioids sensu lato</taxon>
        <taxon>Dalbergieae</taxon>
        <taxon>Pterocarpus clade</taxon>
        <taxon>Stylosanthes</taxon>
    </lineage>
</organism>
<reference evidence="1 2" key="1">
    <citation type="journal article" date="2023" name="Plants (Basel)">
        <title>Bridging the Gap: Combining Genomics and Transcriptomics Approaches to Understand Stylosanthes scabra, an Orphan Legume from the Brazilian Caatinga.</title>
        <authorList>
            <person name="Ferreira-Neto J.R.C."/>
            <person name="da Silva M.D."/>
            <person name="Binneck E."/>
            <person name="de Melo N.F."/>
            <person name="da Silva R.H."/>
            <person name="de Melo A.L.T.M."/>
            <person name="Pandolfi V."/>
            <person name="Bustamante F.O."/>
            <person name="Brasileiro-Vidal A.C."/>
            <person name="Benko-Iseppon A.M."/>
        </authorList>
    </citation>
    <scope>NUCLEOTIDE SEQUENCE [LARGE SCALE GENOMIC DNA]</scope>
    <source>
        <tissue evidence="1">Leaves</tissue>
    </source>
</reference>
<feature type="non-terminal residue" evidence="1">
    <location>
        <position position="110"/>
    </location>
</feature>
<evidence type="ECO:0000313" key="1">
    <source>
        <dbReference type="EMBL" id="MED6195985.1"/>
    </source>
</evidence>
<keyword evidence="2" id="KW-1185">Reference proteome</keyword>
<dbReference type="EMBL" id="JASCZI010211696">
    <property type="protein sequence ID" value="MED6195985.1"/>
    <property type="molecule type" value="Genomic_DNA"/>
</dbReference>